<evidence type="ECO:0000256" key="2">
    <source>
        <dbReference type="ARBA" id="ARBA00022741"/>
    </source>
</evidence>
<dbReference type="InterPro" id="IPR027417">
    <property type="entry name" value="P-loop_NTPase"/>
</dbReference>
<dbReference type="GO" id="GO:0005886">
    <property type="term" value="C:plasma membrane"/>
    <property type="evidence" value="ECO:0007669"/>
    <property type="project" value="TreeGrafter"/>
</dbReference>
<dbReference type="GO" id="GO:0016887">
    <property type="term" value="F:ATP hydrolysis activity"/>
    <property type="evidence" value="ECO:0007669"/>
    <property type="project" value="InterPro"/>
</dbReference>
<keyword evidence="3 6" id="KW-0067">ATP-binding</keyword>
<comment type="similarity">
    <text evidence="1">Belongs to the ABC transporter superfamily.</text>
</comment>
<evidence type="ECO:0000259" key="4">
    <source>
        <dbReference type="PROSITE" id="PS50893"/>
    </source>
</evidence>
<dbReference type="SMART" id="SM00382">
    <property type="entry name" value="AAA"/>
    <property type="match status" value="1"/>
</dbReference>
<dbReference type="EMBL" id="CAADGD010000033">
    <property type="protein sequence ID" value="VFK70608.1"/>
    <property type="molecule type" value="Genomic_DNA"/>
</dbReference>
<evidence type="ECO:0000313" key="5">
    <source>
        <dbReference type="EMBL" id="VFK65963.1"/>
    </source>
</evidence>
<name>A0A451AX45_9GAMM</name>
<keyword evidence="2" id="KW-0547">Nucleotide-binding</keyword>
<reference evidence="6" key="1">
    <citation type="submission" date="2019-02" db="EMBL/GenBank/DDBJ databases">
        <authorList>
            <person name="Gruber-Vodicka R. H."/>
            <person name="Seah K. B. B."/>
        </authorList>
    </citation>
    <scope>NUCLEOTIDE SEQUENCE</scope>
    <source>
        <strain evidence="6">BECK_BY19</strain>
        <strain evidence="5">BECK_BY8</strain>
    </source>
</reference>
<dbReference type="Pfam" id="PF00005">
    <property type="entry name" value="ABC_tran"/>
    <property type="match status" value="1"/>
</dbReference>
<evidence type="ECO:0000256" key="3">
    <source>
        <dbReference type="ARBA" id="ARBA00022840"/>
    </source>
</evidence>
<organism evidence="6">
    <name type="scientific">Candidatus Kentrum sp. UNK</name>
    <dbReference type="NCBI Taxonomy" id="2126344"/>
    <lineage>
        <taxon>Bacteria</taxon>
        <taxon>Pseudomonadati</taxon>
        <taxon>Pseudomonadota</taxon>
        <taxon>Gammaproteobacteria</taxon>
        <taxon>Candidatus Kentrum</taxon>
    </lineage>
</organism>
<dbReference type="AlphaFoldDB" id="A0A451AX45"/>
<accession>A0A451AX45</accession>
<dbReference type="PANTHER" id="PTHR24220">
    <property type="entry name" value="IMPORT ATP-BINDING PROTEIN"/>
    <property type="match status" value="1"/>
</dbReference>
<dbReference type="PANTHER" id="PTHR24220:SF689">
    <property type="entry name" value="LIPOPROTEIN-RELEASING SYSTEM ATP-BINDING PROTEIN LOLD"/>
    <property type="match status" value="1"/>
</dbReference>
<dbReference type="InterPro" id="IPR003439">
    <property type="entry name" value="ABC_transporter-like_ATP-bd"/>
</dbReference>
<feature type="domain" description="ABC transporter" evidence="4">
    <location>
        <begin position="6"/>
        <end position="256"/>
    </location>
</feature>
<dbReference type="InterPro" id="IPR003593">
    <property type="entry name" value="AAA+_ATPase"/>
</dbReference>
<evidence type="ECO:0000313" key="6">
    <source>
        <dbReference type="EMBL" id="VFK70608.1"/>
    </source>
</evidence>
<evidence type="ECO:0000256" key="1">
    <source>
        <dbReference type="ARBA" id="ARBA00005417"/>
    </source>
</evidence>
<proteinExistence type="inferred from homology"/>
<dbReference type="GO" id="GO:0005524">
    <property type="term" value="F:ATP binding"/>
    <property type="evidence" value="ECO:0007669"/>
    <property type="project" value="UniProtKB-KW"/>
</dbReference>
<dbReference type="SUPFAM" id="SSF52540">
    <property type="entry name" value="P-loop containing nucleoside triphosphate hydrolases"/>
    <property type="match status" value="1"/>
</dbReference>
<dbReference type="InterPro" id="IPR017871">
    <property type="entry name" value="ABC_transporter-like_CS"/>
</dbReference>
<protein>
    <submittedName>
        <fullName evidence="6">Putative ABC transport system ATP-binding protein</fullName>
    </submittedName>
</protein>
<dbReference type="EMBL" id="CAADFZ010000074">
    <property type="protein sequence ID" value="VFK65963.1"/>
    <property type="molecule type" value="Genomic_DNA"/>
</dbReference>
<dbReference type="Gene3D" id="3.40.50.300">
    <property type="entry name" value="P-loop containing nucleotide triphosphate hydrolases"/>
    <property type="match status" value="1"/>
</dbReference>
<sequence length="257" mass="28156">MDYNIIDLDGIIKRRSQGGVSFELHAPEIHLQRGHFVAVVGDSGCGKSTLLDILALVSQPSEMENFAYHFGDSDGKTADVDVGVLWRKDDEQGLAGIRKSKLGYVLQTGGLLPFLSVRQNIRLPTRINGYENPDYVEELAGRFGLGQVLAKKPQYLSGGQRQRVAILRALIHRPQMILADEPTAAVDKKRAQAIVSDFNKLAKESGVTVVMVTHDHDLVSSVADATIQFELETVSDSFTRSTAYVNTGNLKDADKGF</sequence>
<gene>
    <name evidence="5" type="ORF">BECKUNK1418G_GA0071005_107411</name>
    <name evidence="6" type="ORF">BECKUNK1418H_GA0071006_103323</name>
</gene>
<dbReference type="GO" id="GO:0022857">
    <property type="term" value="F:transmembrane transporter activity"/>
    <property type="evidence" value="ECO:0007669"/>
    <property type="project" value="TreeGrafter"/>
</dbReference>
<dbReference type="GO" id="GO:0044874">
    <property type="term" value="P:lipoprotein localization to outer membrane"/>
    <property type="evidence" value="ECO:0007669"/>
    <property type="project" value="TreeGrafter"/>
</dbReference>
<dbReference type="PROSITE" id="PS50893">
    <property type="entry name" value="ABC_TRANSPORTER_2"/>
    <property type="match status" value="1"/>
</dbReference>
<dbReference type="InterPro" id="IPR015854">
    <property type="entry name" value="ABC_transpr_LolD-like"/>
</dbReference>
<dbReference type="GO" id="GO:0089705">
    <property type="term" value="P:protein localization to outer membrane"/>
    <property type="evidence" value="ECO:0007669"/>
    <property type="project" value="TreeGrafter"/>
</dbReference>
<dbReference type="PROSITE" id="PS00211">
    <property type="entry name" value="ABC_TRANSPORTER_1"/>
    <property type="match status" value="1"/>
</dbReference>